<dbReference type="RefSeq" id="WP_102288525.1">
    <property type="nucleotide sequence ID" value="NZ_LT969517.1"/>
</dbReference>
<keyword evidence="1" id="KW-0805">Transcription regulation</keyword>
<dbReference type="Pfam" id="PF07729">
    <property type="entry name" value="FCD"/>
    <property type="match status" value="1"/>
</dbReference>
<evidence type="ECO:0000256" key="3">
    <source>
        <dbReference type="ARBA" id="ARBA00023163"/>
    </source>
</evidence>
<dbReference type="GO" id="GO:0003700">
    <property type="term" value="F:DNA-binding transcription factor activity"/>
    <property type="evidence" value="ECO:0007669"/>
    <property type="project" value="InterPro"/>
</dbReference>
<keyword evidence="6" id="KW-1185">Reference proteome</keyword>
<dbReference type="SMART" id="SM00895">
    <property type="entry name" value="FCD"/>
    <property type="match status" value="1"/>
</dbReference>
<dbReference type="Gene3D" id="1.20.120.530">
    <property type="entry name" value="GntR ligand-binding domain-like"/>
    <property type="match status" value="1"/>
</dbReference>
<dbReference type="InterPro" id="IPR008920">
    <property type="entry name" value="TF_FadR/GntR_C"/>
</dbReference>
<reference evidence="5 6" key="1">
    <citation type="submission" date="2018-08" db="EMBL/GenBank/DDBJ databases">
        <title>A genome reference for cultivated species of the human gut microbiota.</title>
        <authorList>
            <person name="Zou Y."/>
            <person name="Xue W."/>
            <person name="Luo G."/>
        </authorList>
    </citation>
    <scope>NUCLEOTIDE SEQUENCE [LARGE SCALE GENOMIC DNA]</scope>
    <source>
        <strain evidence="5 6">TF05-5AC</strain>
    </source>
</reference>
<evidence type="ECO:0000256" key="1">
    <source>
        <dbReference type="ARBA" id="ARBA00023015"/>
    </source>
</evidence>
<sequence length="249" mass="27781">MDGFSNLKHALLAEQVQEQIYQFILNTPLPVGARLPNEFELGRKFGVGRSTVREAVKLLASRGILEVRRGSGTYVVSTTPADLDPLGLRKAEDKMALALDLADVRIILEPGIAEMAALKARPADVEKLDSLCRLIEKRIAREESYIDEDIAFHTCIAECSGNIVVKQLIPIIDTAVLMFVNVTHRRLTKETIQTHRAITDAIAEHDSIGAKTAMLMHMIYNRDMIKQLIKEQEAPALTHPNHRDKAKDI</sequence>
<dbReference type="SUPFAM" id="SSF48008">
    <property type="entry name" value="GntR ligand-binding domain-like"/>
    <property type="match status" value="1"/>
</dbReference>
<evidence type="ECO:0000313" key="6">
    <source>
        <dbReference type="Proteomes" id="UP000260812"/>
    </source>
</evidence>
<organism evidence="5 6">
    <name type="scientific">Eisenbergiella massiliensis</name>
    <dbReference type="NCBI Taxonomy" id="1720294"/>
    <lineage>
        <taxon>Bacteria</taxon>
        <taxon>Bacillati</taxon>
        <taxon>Bacillota</taxon>
        <taxon>Clostridia</taxon>
        <taxon>Lachnospirales</taxon>
        <taxon>Lachnospiraceae</taxon>
        <taxon>Eisenbergiella</taxon>
    </lineage>
</organism>
<keyword evidence="3" id="KW-0804">Transcription</keyword>
<accession>A0A3E3IDV8</accession>
<name>A0A3E3IDV8_9FIRM</name>
<dbReference type="PANTHER" id="PTHR43537">
    <property type="entry name" value="TRANSCRIPTIONAL REGULATOR, GNTR FAMILY"/>
    <property type="match status" value="1"/>
</dbReference>
<gene>
    <name evidence="5" type="ORF">DXC51_00755</name>
</gene>
<dbReference type="GeneID" id="97985450"/>
<dbReference type="InterPro" id="IPR011711">
    <property type="entry name" value="GntR_C"/>
</dbReference>
<comment type="caution">
    <text evidence="5">The sequence shown here is derived from an EMBL/GenBank/DDBJ whole genome shotgun (WGS) entry which is preliminary data.</text>
</comment>
<dbReference type="CDD" id="cd07377">
    <property type="entry name" value="WHTH_GntR"/>
    <property type="match status" value="1"/>
</dbReference>
<dbReference type="InterPro" id="IPR036390">
    <property type="entry name" value="WH_DNA-bd_sf"/>
</dbReference>
<dbReference type="Gene3D" id="1.10.10.10">
    <property type="entry name" value="Winged helix-like DNA-binding domain superfamily/Winged helix DNA-binding domain"/>
    <property type="match status" value="1"/>
</dbReference>
<evidence type="ECO:0000256" key="2">
    <source>
        <dbReference type="ARBA" id="ARBA00023125"/>
    </source>
</evidence>
<dbReference type="AlphaFoldDB" id="A0A3E3IDV8"/>
<dbReference type="SUPFAM" id="SSF46785">
    <property type="entry name" value="Winged helix' DNA-binding domain"/>
    <property type="match status" value="1"/>
</dbReference>
<dbReference type="GO" id="GO:0003677">
    <property type="term" value="F:DNA binding"/>
    <property type="evidence" value="ECO:0007669"/>
    <property type="project" value="UniProtKB-KW"/>
</dbReference>
<dbReference type="SMART" id="SM00345">
    <property type="entry name" value="HTH_GNTR"/>
    <property type="match status" value="1"/>
</dbReference>
<dbReference type="EMBL" id="QVLV01000001">
    <property type="protein sequence ID" value="RGE65233.1"/>
    <property type="molecule type" value="Genomic_DNA"/>
</dbReference>
<evidence type="ECO:0000313" key="5">
    <source>
        <dbReference type="EMBL" id="RGE65233.1"/>
    </source>
</evidence>
<dbReference type="PROSITE" id="PS50949">
    <property type="entry name" value="HTH_GNTR"/>
    <property type="match status" value="1"/>
</dbReference>
<dbReference type="Proteomes" id="UP000260812">
    <property type="component" value="Unassembled WGS sequence"/>
</dbReference>
<protein>
    <submittedName>
        <fullName evidence="5">FadR family transcriptional regulator</fullName>
    </submittedName>
</protein>
<dbReference type="PANTHER" id="PTHR43537:SF5">
    <property type="entry name" value="UXU OPERON TRANSCRIPTIONAL REGULATOR"/>
    <property type="match status" value="1"/>
</dbReference>
<dbReference type="Pfam" id="PF00392">
    <property type="entry name" value="GntR"/>
    <property type="match status" value="1"/>
</dbReference>
<feature type="domain" description="HTH gntR-type" evidence="4">
    <location>
        <begin position="10"/>
        <end position="78"/>
    </location>
</feature>
<evidence type="ECO:0000259" key="4">
    <source>
        <dbReference type="PROSITE" id="PS50949"/>
    </source>
</evidence>
<keyword evidence="2" id="KW-0238">DNA-binding</keyword>
<dbReference type="InterPro" id="IPR036388">
    <property type="entry name" value="WH-like_DNA-bd_sf"/>
</dbReference>
<dbReference type="PRINTS" id="PR00035">
    <property type="entry name" value="HTHGNTR"/>
</dbReference>
<proteinExistence type="predicted"/>
<dbReference type="InterPro" id="IPR000524">
    <property type="entry name" value="Tscrpt_reg_HTH_GntR"/>
</dbReference>